<evidence type="ECO:0000313" key="6">
    <source>
        <dbReference type="EMBL" id="CAK8685483.1"/>
    </source>
</evidence>
<comment type="caution">
    <text evidence="6">The sequence shown here is derived from an EMBL/GenBank/DDBJ whole genome shotgun (WGS) entry which is preliminary data.</text>
</comment>
<dbReference type="EMBL" id="CAWYQH010000100">
    <property type="protein sequence ID" value="CAK8685483.1"/>
    <property type="molecule type" value="Genomic_DNA"/>
</dbReference>
<proteinExistence type="inferred from homology"/>
<reference evidence="6 7" key="1">
    <citation type="submission" date="2024-02" db="EMBL/GenBank/DDBJ databases">
        <authorList>
            <person name="Daric V."/>
            <person name="Darras S."/>
        </authorList>
    </citation>
    <scope>NUCLEOTIDE SEQUENCE [LARGE SCALE GENOMIC DNA]</scope>
</reference>
<gene>
    <name evidence="6" type="ORF">CVLEPA_LOCUS16612</name>
</gene>
<keyword evidence="7" id="KW-1185">Reference proteome</keyword>
<evidence type="ECO:0000313" key="7">
    <source>
        <dbReference type="Proteomes" id="UP001642483"/>
    </source>
</evidence>
<dbReference type="PANTHER" id="PTHR31526">
    <property type="entry name" value="SOSS COMPLEX SUBUNIT C"/>
    <property type="match status" value="1"/>
</dbReference>
<sequence>MKRTVNLREMSATTPAIVNAESHTQKIMMGLQQEKKRLRLLQQGSSASTLSLQIKPPASSLFNTKMVTPDSSQQMLVNQLQALQMAQSSSFGYFISQTSQFGNIILPVIPRLDVSE</sequence>
<evidence type="ECO:0000256" key="1">
    <source>
        <dbReference type="ARBA" id="ARBA00007829"/>
    </source>
</evidence>
<evidence type="ECO:0000256" key="5">
    <source>
        <dbReference type="ARBA" id="ARBA00033066"/>
    </source>
</evidence>
<dbReference type="PANTHER" id="PTHR31526:SF2">
    <property type="entry name" value="SOSS COMPLEX SUBUNIT C"/>
    <property type="match status" value="1"/>
</dbReference>
<dbReference type="Proteomes" id="UP001642483">
    <property type="component" value="Unassembled WGS sequence"/>
</dbReference>
<dbReference type="Pfam" id="PF15925">
    <property type="entry name" value="SOSSC"/>
    <property type="match status" value="1"/>
</dbReference>
<evidence type="ECO:0000256" key="4">
    <source>
        <dbReference type="ARBA" id="ARBA00031967"/>
    </source>
</evidence>
<evidence type="ECO:0000256" key="3">
    <source>
        <dbReference type="ARBA" id="ARBA00030383"/>
    </source>
</evidence>
<comment type="similarity">
    <text evidence="1">Belongs to the SOSS-C family.</text>
</comment>
<organism evidence="6 7">
    <name type="scientific">Clavelina lepadiformis</name>
    <name type="common">Light-bulb sea squirt</name>
    <name type="synonym">Ascidia lepadiformis</name>
    <dbReference type="NCBI Taxonomy" id="159417"/>
    <lineage>
        <taxon>Eukaryota</taxon>
        <taxon>Metazoa</taxon>
        <taxon>Chordata</taxon>
        <taxon>Tunicata</taxon>
        <taxon>Ascidiacea</taxon>
        <taxon>Aplousobranchia</taxon>
        <taxon>Clavelinidae</taxon>
        <taxon>Clavelina</taxon>
    </lineage>
</organism>
<dbReference type="InterPro" id="IPR031821">
    <property type="entry name" value="SOSSC"/>
</dbReference>
<protein>
    <recommendedName>
        <fullName evidence="2">SOSS complex subunit C</fullName>
    </recommendedName>
    <alternativeName>
        <fullName evidence="3">Sensor of single-strand DNA complex subunit C</fullName>
    </alternativeName>
    <alternativeName>
        <fullName evidence="5">Sensor of ssDNA subunit C</fullName>
    </alternativeName>
    <alternativeName>
        <fullName evidence="4">Single-stranded DNA-binding protein-interacting protein 1</fullName>
    </alternativeName>
</protein>
<name>A0ABP0G1U0_CLALP</name>
<evidence type="ECO:0000256" key="2">
    <source>
        <dbReference type="ARBA" id="ARBA00014540"/>
    </source>
</evidence>
<accession>A0ABP0G1U0</accession>